<accession>A0ABV8QWX5</accession>
<feature type="transmembrane region" description="Helical" evidence="1">
    <location>
        <begin position="246"/>
        <end position="267"/>
    </location>
</feature>
<feature type="transmembrane region" description="Helical" evidence="1">
    <location>
        <begin position="409"/>
        <end position="428"/>
    </location>
</feature>
<feature type="transmembrane region" description="Helical" evidence="1">
    <location>
        <begin position="6"/>
        <end position="27"/>
    </location>
</feature>
<feature type="transmembrane region" description="Helical" evidence="1">
    <location>
        <begin position="104"/>
        <end position="124"/>
    </location>
</feature>
<keyword evidence="1" id="KW-1133">Transmembrane helix</keyword>
<comment type="caution">
    <text evidence="2">The sequence shown here is derived from an EMBL/GenBank/DDBJ whole genome shotgun (WGS) entry which is preliminary data.</text>
</comment>
<feature type="transmembrane region" description="Helical" evidence="1">
    <location>
        <begin position="220"/>
        <end position="240"/>
    </location>
</feature>
<name>A0ABV8QWX5_9MICC</name>
<organism evidence="2 3">
    <name type="scientific">Arthrobacter cryoconiti</name>
    <dbReference type="NCBI Taxonomy" id="748907"/>
    <lineage>
        <taxon>Bacteria</taxon>
        <taxon>Bacillati</taxon>
        <taxon>Actinomycetota</taxon>
        <taxon>Actinomycetes</taxon>
        <taxon>Micrococcales</taxon>
        <taxon>Micrococcaceae</taxon>
        <taxon>Arthrobacter</taxon>
    </lineage>
</organism>
<dbReference type="InterPro" id="IPR046671">
    <property type="entry name" value="DUF6541"/>
</dbReference>
<dbReference type="EMBL" id="JBHSCQ010000004">
    <property type="protein sequence ID" value="MFC4264262.1"/>
    <property type="molecule type" value="Genomic_DNA"/>
</dbReference>
<feature type="transmembrane region" description="Helical" evidence="1">
    <location>
        <begin position="194"/>
        <end position="213"/>
    </location>
</feature>
<feature type="transmembrane region" description="Helical" evidence="1">
    <location>
        <begin position="448"/>
        <end position="471"/>
    </location>
</feature>
<gene>
    <name evidence="2" type="ORF">ACFOW9_01440</name>
</gene>
<feature type="transmembrane region" description="Helical" evidence="1">
    <location>
        <begin position="34"/>
        <end position="53"/>
    </location>
</feature>
<dbReference type="Pfam" id="PF20176">
    <property type="entry name" value="DUF6541"/>
    <property type="match status" value="1"/>
</dbReference>
<evidence type="ECO:0000313" key="2">
    <source>
        <dbReference type="EMBL" id="MFC4264262.1"/>
    </source>
</evidence>
<keyword evidence="1" id="KW-0472">Membrane</keyword>
<feature type="transmembrane region" description="Helical" evidence="1">
    <location>
        <begin position="384"/>
        <end position="402"/>
    </location>
</feature>
<dbReference type="Proteomes" id="UP001595773">
    <property type="component" value="Unassembled WGS sequence"/>
</dbReference>
<protein>
    <submittedName>
        <fullName evidence="2">DUF6541 family protein</fullName>
    </submittedName>
</protein>
<reference evidence="3" key="1">
    <citation type="journal article" date="2019" name="Int. J. Syst. Evol. Microbiol.">
        <title>The Global Catalogue of Microorganisms (GCM) 10K type strain sequencing project: providing services to taxonomists for standard genome sequencing and annotation.</title>
        <authorList>
            <consortium name="The Broad Institute Genomics Platform"/>
            <consortium name="The Broad Institute Genome Sequencing Center for Infectious Disease"/>
            <person name="Wu L."/>
            <person name="Ma J."/>
        </authorList>
    </citation>
    <scope>NUCLEOTIDE SEQUENCE [LARGE SCALE GENOMIC DNA]</scope>
    <source>
        <strain evidence="3">CGMCC 1.10698</strain>
    </source>
</reference>
<evidence type="ECO:0000256" key="1">
    <source>
        <dbReference type="SAM" id="Phobius"/>
    </source>
</evidence>
<feature type="transmembrane region" description="Helical" evidence="1">
    <location>
        <begin position="299"/>
        <end position="319"/>
    </location>
</feature>
<sequence length="657" mass="69612">MLSSWAAAVPAILVAILIFFGPGFLLVRLAGGRTALALGLAPLVGTSIVSVAAESLRIVGAPWNLWAFVPVALACCLGTWLLRRLLRGSGSSVRPESERNLTRNILVSIGIAAALLAPRLLLIFGSAGNISQTTDDVFHLNTIRLMLDVGNGSIFTPALLNGDGPGGFYPAAWHSIVSLVAGTTGVGIPASVNSVNLVIGALVWPAGAIFLARQIFGNRALTMFAVSVLTVCFAAFPFRLLDWGVLYPNFFAMALTMPLWGLALLLLKQTASGDEVSVPMTWWLVLTAAPAAILAHPNALLAVIALVIPLIVARLWGLWNTNGKASASSKLRFRLSALYIGLLVIGVTAWISLRPIPLSNINTNPPYTTIARAFGEWLTGTNSGHLAAVGTLPLVVLGVVHLVRTRSNLWLLGSYGAVSLLFIAVTGFPLSTLRTFLTGGWYDDYNRVIGLVVLVALPLAALGATCAVDYLRGALVTRWPATTALRSLAISLTLVLGGSLLISQVVTVNPAAASAQSRFNIAPGAPMMSADEYRLFKRLDDLVPADAAIAGNPWNGSAMAYWVSGRHLIFSHIFVPMTPDRKLVARSLRRASFDARVCAAAKRLNIQYVLGSSEPEFAYGKPDDGSYSGMNNMDSAVGFNVVAQEGTATLYKMANCG</sequence>
<feature type="transmembrane region" description="Helical" evidence="1">
    <location>
        <begin position="483"/>
        <end position="502"/>
    </location>
</feature>
<keyword evidence="1" id="KW-0812">Transmembrane</keyword>
<feature type="transmembrane region" description="Helical" evidence="1">
    <location>
        <begin position="331"/>
        <end position="353"/>
    </location>
</feature>
<dbReference type="RefSeq" id="WP_230067949.1">
    <property type="nucleotide sequence ID" value="NZ_BAABLL010000001.1"/>
</dbReference>
<proteinExistence type="predicted"/>
<keyword evidence="3" id="KW-1185">Reference proteome</keyword>
<feature type="transmembrane region" description="Helical" evidence="1">
    <location>
        <begin position="65"/>
        <end position="83"/>
    </location>
</feature>
<evidence type="ECO:0000313" key="3">
    <source>
        <dbReference type="Proteomes" id="UP001595773"/>
    </source>
</evidence>